<keyword evidence="4" id="KW-0411">Iron-sulfur</keyword>
<dbReference type="GO" id="GO:0046872">
    <property type="term" value="F:metal ion binding"/>
    <property type="evidence" value="ECO:0007669"/>
    <property type="project" value="UniProtKB-KW"/>
</dbReference>
<dbReference type="CDD" id="cd01335">
    <property type="entry name" value="Radical_SAM"/>
    <property type="match status" value="1"/>
</dbReference>
<dbReference type="InterPro" id="IPR013785">
    <property type="entry name" value="Aldolase_TIM"/>
</dbReference>
<proteinExistence type="predicted"/>
<sequence length="129" mass="14904">MIFTLENFVKGAILGINLLKAKIKNIPLAVNYDLTWQCNLRCKHCYFYASAKELSKNSMHNRKELSNVEWIKIFNYHRNLGIRSVALTGGEPTLRMQLLHEAVKIFPYVQIASNGIIKLPQFKSRKQPI</sequence>
<evidence type="ECO:0000256" key="2">
    <source>
        <dbReference type="ARBA" id="ARBA00022723"/>
    </source>
</evidence>
<evidence type="ECO:0000256" key="1">
    <source>
        <dbReference type="ARBA" id="ARBA00022691"/>
    </source>
</evidence>
<dbReference type="Gene3D" id="3.20.20.70">
    <property type="entry name" value="Aldolase class I"/>
    <property type="match status" value="1"/>
</dbReference>
<dbReference type="Pfam" id="PF04055">
    <property type="entry name" value="Radical_SAM"/>
    <property type="match status" value="1"/>
</dbReference>
<dbReference type="InterPro" id="IPR050377">
    <property type="entry name" value="Radical_SAM_PqqE_MftC-like"/>
</dbReference>
<dbReference type="GO" id="GO:0051536">
    <property type="term" value="F:iron-sulfur cluster binding"/>
    <property type="evidence" value="ECO:0007669"/>
    <property type="project" value="UniProtKB-KW"/>
</dbReference>
<accession>A0A0F9N3T6</accession>
<dbReference type="AlphaFoldDB" id="A0A0F9N3T6"/>
<dbReference type="InterPro" id="IPR007197">
    <property type="entry name" value="rSAM"/>
</dbReference>
<dbReference type="GO" id="GO:0003824">
    <property type="term" value="F:catalytic activity"/>
    <property type="evidence" value="ECO:0007669"/>
    <property type="project" value="InterPro"/>
</dbReference>
<protein>
    <recommendedName>
        <fullName evidence="5">Radical SAM core domain-containing protein</fullName>
    </recommendedName>
</protein>
<feature type="domain" description="Radical SAM core" evidence="5">
    <location>
        <begin position="37"/>
        <end position="115"/>
    </location>
</feature>
<dbReference type="SFLD" id="SFLDG01067">
    <property type="entry name" value="SPASM/twitch_domain_containing"/>
    <property type="match status" value="1"/>
</dbReference>
<dbReference type="SFLD" id="SFLDS00029">
    <property type="entry name" value="Radical_SAM"/>
    <property type="match status" value="1"/>
</dbReference>
<evidence type="ECO:0000259" key="5">
    <source>
        <dbReference type="Pfam" id="PF04055"/>
    </source>
</evidence>
<keyword evidence="1" id="KW-0949">S-adenosyl-L-methionine</keyword>
<reference evidence="6" key="1">
    <citation type="journal article" date="2015" name="Nature">
        <title>Complex archaea that bridge the gap between prokaryotes and eukaryotes.</title>
        <authorList>
            <person name="Spang A."/>
            <person name="Saw J.H."/>
            <person name="Jorgensen S.L."/>
            <person name="Zaremba-Niedzwiedzka K."/>
            <person name="Martijn J."/>
            <person name="Lind A.E."/>
            <person name="van Eijk R."/>
            <person name="Schleper C."/>
            <person name="Guy L."/>
            <person name="Ettema T.J."/>
        </authorList>
    </citation>
    <scope>NUCLEOTIDE SEQUENCE</scope>
</reference>
<organism evidence="6">
    <name type="scientific">marine sediment metagenome</name>
    <dbReference type="NCBI Taxonomy" id="412755"/>
    <lineage>
        <taxon>unclassified sequences</taxon>
        <taxon>metagenomes</taxon>
        <taxon>ecological metagenomes</taxon>
    </lineage>
</organism>
<evidence type="ECO:0000256" key="4">
    <source>
        <dbReference type="ARBA" id="ARBA00023014"/>
    </source>
</evidence>
<dbReference type="PANTHER" id="PTHR11228">
    <property type="entry name" value="RADICAL SAM DOMAIN PROTEIN"/>
    <property type="match status" value="1"/>
</dbReference>
<dbReference type="PANTHER" id="PTHR11228:SF7">
    <property type="entry name" value="PQQA PEPTIDE CYCLASE"/>
    <property type="match status" value="1"/>
</dbReference>
<keyword evidence="2" id="KW-0479">Metal-binding</keyword>
<evidence type="ECO:0000256" key="3">
    <source>
        <dbReference type="ARBA" id="ARBA00023004"/>
    </source>
</evidence>
<dbReference type="InterPro" id="IPR058240">
    <property type="entry name" value="rSAM_sf"/>
</dbReference>
<comment type="caution">
    <text evidence="6">The sequence shown here is derived from an EMBL/GenBank/DDBJ whole genome shotgun (WGS) entry which is preliminary data.</text>
</comment>
<gene>
    <name evidence="6" type="ORF">LCGC14_1310320</name>
</gene>
<keyword evidence="3" id="KW-0408">Iron</keyword>
<dbReference type="EMBL" id="LAZR01007727">
    <property type="protein sequence ID" value="KKM83355.1"/>
    <property type="molecule type" value="Genomic_DNA"/>
</dbReference>
<name>A0A0F9N3T6_9ZZZZ</name>
<evidence type="ECO:0000313" key="6">
    <source>
        <dbReference type="EMBL" id="KKM83355.1"/>
    </source>
</evidence>
<dbReference type="SUPFAM" id="SSF102114">
    <property type="entry name" value="Radical SAM enzymes"/>
    <property type="match status" value="1"/>
</dbReference>